<keyword evidence="6 8" id="KW-1133">Transmembrane helix</keyword>
<keyword evidence="4" id="KW-0808">Transferase</keyword>
<dbReference type="PANTHER" id="PTHR33908">
    <property type="entry name" value="MANNOSYLTRANSFERASE YKCB-RELATED"/>
    <property type="match status" value="1"/>
</dbReference>
<comment type="subcellular location">
    <subcellularLocation>
        <location evidence="1">Cell membrane</location>
        <topology evidence="1">Multi-pass membrane protein</topology>
    </subcellularLocation>
</comment>
<proteinExistence type="predicted"/>
<sequence length="533" mass="55478">MELRGVLDPDLARALIGGLSPGGDGGRSSTGSVPGGWLVALAAVTVLRLVVAACSGLSPDEAYYWVWSRALAPGYLDHPPMVAVWIRAGCALFGDTALGVRLLAPVSAALGTLLLMLAARDLAIGPPEGGAAGGTAGRMVRAGLLLNATLALGVGAVTMTPDTPLLFFITLALWAIGRLFATGQGAWWLVAGAALGLACDSKYTALLPGAGLALWLLGSRAGRAWLRTPWPWCAGLLAVLLFLPVIGWNAAHHWASFVKQGGRTGDWRPARAVQFLGELAGGQVGLATPLVAPFLAGGLWRAVRCARVQARAALLACWSVLPAVVFVQHALGDRVQANWPVLLYPGLAIAAASLAWRLWRAAVAVGFALSLLVYVQATLAPLALSPHLDITLRQMAGWPALARAADGLAGETAGGDGFIAADEYGLASELALALPGRRVIGIEPRWALFDLPRAPAGGPANSQGNFQESFQENFQGIFLCSVRRLRDLDRGPFARMVPVGVLTRGRGGVAAERYAVFRVTLAPGAGARTALLP</sequence>
<feature type="domain" description="Glycosyltransferase RgtA/B/C/D-like" evidence="9">
    <location>
        <begin position="77"/>
        <end position="248"/>
    </location>
</feature>
<feature type="transmembrane region" description="Helical" evidence="8">
    <location>
        <begin position="187"/>
        <end position="217"/>
    </location>
</feature>
<evidence type="ECO:0000259" key="9">
    <source>
        <dbReference type="Pfam" id="PF13231"/>
    </source>
</evidence>
<evidence type="ECO:0000256" key="4">
    <source>
        <dbReference type="ARBA" id="ARBA00022679"/>
    </source>
</evidence>
<evidence type="ECO:0000256" key="7">
    <source>
        <dbReference type="ARBA" id="ARBA00023136"/>
    </source>
</evidence>
<evidence type="ECO:0000256" key="5">
    <source>
        <dbReference type="ARBA" id="ARBA00022692"/>
    </source>
</evidence>
<evidence type="ECO:0000256" key="3">
    <source>
        <dbReference type="ARBA" id="ARBA00022676"/>
    </source>
</evidence>
<organism evidence="10 11">
    <name type="scientific">Nguyenibacter vanlangensis</name>
    <dbReference type="NCBI Taxonomy" id="1216886"/>
    <lineage>
        <taxon>Bacteria</taxon>
        <taxon>Pseudomonadati</taxon>
        <taxon>Pseudomonadota</taxon>
        <taxon>Alphaproteobacteria</taxon>
        <taxon>Acetobacterales</taxon>
        <taxon>Acetobacteraceae</taxon>
        <taxon>Nguyenibacter</taxon>
    </lineage>
</organism>
<evidence type="ECO:0000256" key="2">
    <source>
        <dbReference type="ARBA" id="ARBA00022475"/>
    </source>
</evidence>
<dbReference type="InterPro" id="IPR038731">
    <property type="entry name" value="RgtA/B/C-like"/>
</dbReference>
<keyword evidence="7 8" id="KW-0472">Membrane</keyword>
<evidence type="ECO:0000313" key="11">
    <source>
        <dbReference type="Proteomes" id="UP001449795"/>
    </source>
</evidence>
<evidence type="ECO:0000256" key="8">
    <source>
        <dbReference type="SAM" id="Phobius"/>
    </source>
</evidence>
<feature type="transmembrane region" description="Helical" evidence="8">
    <location>
        <begin position="363"/>
        <end position="384"/>
    </location>
</feature>
<feature type="transmembrane region" description="Helical" evidence="8">
    <location>
        <begin position="229"/>
        <end position="251"/>
    </location>
</feature>
<keyword evidence="2" id="KW-1003">Cell membrane</keyword>
<feature type="transmembrane region" description="Helical" evidence="8">
    <location>
        <begin position="337"/>
        <end position="356"/>
    </location>
</feature>
<keyword evidence="11" id="KW-1185">Reference proteome</keyword>
<keyword evidence="3" id="KW-0328">Glycosyltransferase</keyword>
<gene>
    <name evidence="10" type="ORF">AAC691_22180</name>
</gene>
<feature type="transmembrane region" description="Helical" evidence="8">
    <location>
        <begin position="312"/>
        <end position="331"/>
    </location>
</feature>
<reference evidence="10 11" key="1">
    <citation type="submission" date="2024-04" db="EMBL/GenBank/DDBJ databases">
        <title>Complete genome sequence of Nguyenibacter vanlangesis HBCM-1154, a strain capable of nitrogen fixation, IAA production, and phosphorus solubilization isolated from sugarcane soil.</title>
        <authorList>
            <person name="MY HANH P."/>
        </authorList>
    </citation>
    <scope>NUCLEOTIDE SEQUENCE [LARGE SCALE GENOMIC DNA]</scope>
    <source>
        <strain evidence="10 11">HBCM 1154</strain>
    </source>
</reference>
<feature type="transmembrane region" description="Helical" evidence="8">
    <location>
        <begin position="279"/>
        <end position="300"/>
    </location>
</feature>
<keyword evidence="5 8" id="KW-0812">Transmembrane</keyword>
<feature type="transmembrane region" description="Helical" evidence="8">
    <location>
        <begin position="98"/>
        <end position="119"/>
    </location>
</feature>
<protein>
    <submittedName>
        <fullName evidence="10">Glycosyltransferase family 39 protein</fullName>
    </submittedName>
</protein>
<accession>A0ABZ3D5H2</accession>
<name>A0ABZ3D5H2_9PROT</name>
<dbReference type="PANTHER" id="PTHR33908:SF11">
    <property type="entry name" value="MEMBRANE PROTEIN"/>
    <property type="match status" value="1"/>
</dbReference>
<dbReference type="RefSeq" id="WP_342628514.1">
    <property type="nucleotide sequence ID" value="NZ_CP152276.1"/>
</dbReference>
<feature type="transmembrane region" description="Helical" evidence="8">
    <location>
        <begin position="139"/>
        <end position="158"/>
    </location>
</feature>
<evidence type="ECO:0000313" key="10">
    <source>
        <dbReference type="EMBL" id="XAE42900.1"/>
    </source>
</evidence>
<dbReference type="Proteomes" id="UP001449795">
    <property type="component" value="Chromosome"/>
</dbReference>
<dbReference type="Pfam" id="PF13231">
    <property type="entry name" value="PMT_2"/>
    <property type="match status" value="1"/>
</dbReference>
<feature type="transmembrane region" description="Helical" evidence="8">
    <location>
        <begin position="37"/>
        <end position="58"/>
    </location>
</feature>
<feature type="transmembrane region" description="Helical" evidence="8">
    <location>
        <begin position="165"/>
        <end position="181"/>
    </location>
</feature>
<evidence type="ECO:0000256" key="6">
    <source>
        <dbReference type="ARBA" id="ARBA00022989"/>
    </source>
</evidence>
<dbReference type="InterPro" id="IPR050297">
    <property type="entry name" value="LipidA_mod_glycosyltrf_83"/>
</dbReference>
<dbReference type="EMBL" id="CP152276">
    <property type="protein sequence ID" value="XAE42900.1"/>
    <property type="molecule type" value="Genomic_DNA"/>
</dbReference>
<evidence type="ECO:0000256" key="1">
    <source>
        <dbReference type="ARBA" id="ARBA00004651"/>
    </source>
</evidence>